<dbReference type="EMBL" id="JAHUTJ010049577">
    <property type="protein sequence ID" value="MED6283286.1"/>
    <property type="molecule type" value="Genomic_DNA"/>
</dbReference>
<keyword evidence="2" id="KW-1185">Reference proteome</keyword>
<gene>
    <name evidence="1" type="ORF">CHARACLAT_007231</name>
</gene>
<reference evidence="1 2" key="1">
    <citation type="submission" date="2021-06" db="EMBL/GenBank/DDBJ databases">
        <authorList>
            <person name="Palmer J.M."/>
        </authorList>
    </citation>
    <scope>NUCLEOTIDE SEQUENCE [LARGE SCALE GENOMIC DNA]</scope>
    <source>
        <strain evidence="1 2">CL_MEX2019</strain>
        <tissue evidence="1">Muscle</tissue>
    </source>
</reference>
<proteinExistence type="predicted"/>
<sequence length="91" mass="10408">MRGKSHFKHKAKTASCWKRSKILCKAFKRLIHVYAESHRTVRADFQVTSEQDGCNHYNPLPQPAPELDWTFFKSTSGSHLRLAHPNSSCPA</sequence>
<comment type="caution">
    <text evidence="1">The sequence shown here is derived from an EMBL/GenBank/DDBJ whole genome shotgun (WGS) entry which is preliminary data.</text>
</comment>
<dbReference type="Proteomes" id="UP001352852">
    <property type="component" value="Unassembled WGS sequence"/>
</dbReference>
<accession>A0ABU7E8B9</accession>
<protein>
    <submittedName>
        <fullName evidence="1">Uncharacterized protein</fullName>
    </submittedName>
</protein>
<evidence type="ECO:0000313" key="2">
    <source>
        <dbReference type="Proteomes" id="UP001352852"/>
    </source>
</evidence>
<name>A0ABU7E8B9_9TELE</name>
<evidence type="ECO:0000313" key="1">
    <source>
        <dbReference type="EMBL" id="MED6283286.1"/>
    </source>
</evidence>
<organism evidence="1 2">
    <name type="scientific">Characodon lateralis</name>
    <dbReference type="NCBI Taxonomy" id="208331"/>
    <lineage>
        <taxon>Eukaryota</taxon>
        <taxon>Metazoa</taxon>
        <taxon>Chordata</taxon>
        <taxon>Craniata</taxon>
        <taxon>Vertebrata</taxon>
        <taxon>Euteleostomi</taxon>
        <taxon>Actinopterygii</taxon>
        <taxon>Neopterygii</taxon>
        <taxon>Teleostei</taxon>
        <taxon>Neoteleostei</taxon>
        <taxon>Acanthomorphata</taxon>
        <taxon>Ovalentaria</taxon>
        <taxon>Atherinomorphae</taxon>
        <taxon>Cyprinodontiformes</taxon>
        <taxon>Goodeidae</taxon>
        <taxon>Characodon</taxon>
    </lineage>
</organism>